<comment type="caution">
    <text evidence="2">The sequence shown here is derived from an EMBL/GenBank/DDBJ whole genome shotgun (WGS) entry which is preliminary data.</text>
</comment>
<dbReference type="Gene3D" id="2.80.10.50">
    <property type="match status" value="1"/>
</dbReference>
<feature type="transmembrane region" description="Helical" evidence="1">
    <location>
        <begin position="127"/>
        <end position="149"/>
    </location>
</feature>
<dbReference type="AlphaFoldDB" id="A0A9P5X8M4"/>
<protein>
    <submittedName>
        <fullName evidence="2">Uncharacterized protein</fullName>
    </submittedName>
</protein>
<proteinExistence type="predicted"/>
<feature type="transmembrane region" description="Helical" evidence="1">
    <location>
        <begin position="302"/>
        <end position="322"/>
    </location>
</feature>
<evidence type="ECO:0000313" key="3">
    <source>
        <dbReference type="Proteomes" id="UP000807342"/>
    </source>
</evidence>
<feature type="transmembrane region" description="Helical" evidence="1">
    <location>
        <begin position="89"/>
        <end position="115"/>
    </location>
</feature>
<feature type="transmembrane region" description="Helical" evidence="1">
    <location>
        <begin position="46"/>
        <end position="68"/>
    </location>
</feature>
<accession>A0A9P5X8M4</accession>
<feature type="transmembrane region" description="Helical" evidence="1">
    <location>
        <begin position="202"/>
        <end position="227"/>
    </location>
</feature>
<dbReference type="OrthoDB" id="2923660at2759"/>
<evidence type="ECO:0000313" key="2">
    <source>
        <dbReference type="EMBL" id="KAF9445346.1"/>
    </source>
</evidence>
<evidence type="ECO:0000256" key="1">
    <source>
        <dbReference type="SAM" id="Phobius"/>
    </source>
</evidence>
<keyword evidence="3" id="KW-1185">Reference proteome</keyword>
<sequence length="465" mass="51130">MPPNHWTVLVPSSDSLMSATTPRSIIDHIVPPRGSTVPGEIKCYSIPYGVMGTVSHLLTFYTIACLRYNRRPWWPFTAIRYEGRSYHPFMWSLLDISFAIISLLLSTAIAIFTVVNCKNTLPLLFIGIWKTSISILNGGTAAYVTYALFRSDYNPDEPIWDRFFGTHVLIPLLCLPGMGIGLAGVIMLVIDSWDTSRSIRILTFAFSSALGLELILLPILLTVYGYCTADRDSKWELGQLSGFFLPTAGNIIIFATVVFYADWVLALVTGNLLGTPSGDVAALYWNSLLITRTSQENPFANMLLSSIFPIAAFTAYFGAAYAQAQLAEGRYRILNGVQSARSFPSGGQQGPFQVDISMSDQFASIYEQWDVVSDGNGGYIIQSAATGAKAFAPQTLNTQVLAASNEQTSWFILNASNSGQDNLYIIKIPFQDLLWTNTPRPSKDNAIFLKGSDGSAIQRFVFSPV</sequence>
<reference evidence="2" key="1">
    <citation type="submission" date="2020-11" db="EMBL/GenBank/DDBJ databases">
        <authorList>
            <consortium name="DOE Joint Genome Institute"/>
            <person name="Ahrendt S."/>
            <person name="Riley R."/>
            <person name="Andreopoulos W."/>
            <person name="Labutti K."/>
            <person name="Pangilinan J."/>
            <person name="Ruiz-Duenas F.J."/>
            <person name="Barrasa J.M."/>
            <person name="Sanchez-Garcia M."/>
            <person name="Camarero S."/>
            <person name="Miyauchi S."/>
            <person name="Serrano A."/>
            <person name="Linde D."/>
            <person name="Babiker R."/>
            <person name="Drula E."/>
            <person name="Ayuso-Fernandez I."/>
            <person name="Pacheco R."/>
            <person name="Padilla G."/>
            <person name="Ferreira P."/>
            <person name="Barriuso J."/>
            <person name="Kellner H."/>
            <person name="Castanera R."/>
            <person name="Alfaro M."/>
            <person name="Ramirez L."/>
            <person name="Pisabarro A.G."/>
            <person name="Kuo A."/>
            <person name="Tritt A."/>
            <person name="Lipzen A."/>
            <person name="He G."/>
            <person name="Yan M."/>
            <person name="Ng V."/>
            <person name="Cullen D."/>
            <person name="Martin F."/>
            <person name="Rosso M.-N."/>
            <person name="Henrissat B."/>
            <person name="Hibbett D."/>
            <person name="Martinez A.T."/>
            <person name="Grigoriev I.V."/>
        </authorList>
    </citation>
    <scope>NUCLEOTIDE SEQUENCE</scope>
    <source>
        <strain evidence="2">MF-IS2</strain>
    </source>
</reference>
<keyword evidence="1" id="KW-1133">Transmembrane helix</keyword>
<feature type="transmembrane region" description="Helical" evidence="1">
    <location>
        <begin position="239"/>
        <end position="261"/>
    </location>
</feature>
<keyword evidence="1" id="KW-0812">Transmembrane</keyword>
<organism evidence="2 3">
    <name type="scientific">Macrolepiota fuliginosa MF-IS2</name>
    <dbReference type="NCBI Taxonomy" id="1400762"/>
    <lineage>
        <taxon>Eukaryota</taxon>
        <taxon>Fungi</taxon>
        <taxon>Dikarya</taxon>
        <taxon>Basidiomycota</taxon>
        <taxon>Agaricomycotina</taxon>
        <taxon>Agaricomycetes</taxon>
        <taxon>Agaricomycetidae</taxon>
        <taxon>Agaricales</taxon>
        <taxon>Agaricineae</taxon>
        <taxon>Agaricaceae</taxon>
        <taxon>Macrolepiota</taxon>
    </lineage>
</organism>
<keyword evidence="1" id="KW-0472">Membrane</keyword>
<feature type="transmembrane region" description="Helical" evidence="1">
    <location>
        <begin position="169"/>
        <end position="190"/>
    </location>
</feature>
<gene>
    <name evidence="2" type="ORF">P691DRAFT_777637</name>
</gene>
<dbReference type="CDD" id="cd23714">
    <property type="entry name" value="beta-trefoil_Ricin_MtaL"/>
    <property type="match status" value="1"/>
</dbReference>
<dbReference type="EMBL" id="MU151307">
    <property type="protein sequence ID" value="KAF9445346.1"/>
    <property type="molecule type" value="Genomic_DNA"/>
</dbReference>
<name>A0A9P5X8M4_9AGAR</name>
<dbReference type="Proteomes" id="UP000807342">
    <property type="component" value="Unassembled WGS sequence"/>
</dbReference>